<dbReference type="Proteomes" id="UP000224386">
    <property type="component" value="Unassembled WGS sequence"/>
</dbReference>
<dbReference type="EMBL" id="NVAP01000023">
    <property type="protein sequence ID" value="PFQ46956.1"/>
    <property type="molecule type" value="Genomic_DNA"/>
</dbReference>
<dbReference type="RefSeq" id="WP_098612481.1">
    <property type="nucleotide sequence ID" value="NZ_NUMH01000036.1"/>
</dbReference>
<evidence type="ECO:0000313" key="2">
    <source>
        <dbReference type="Proteomes" id="UP000224386"/>
    </source>
</evidence>
<accession>A0A2B2LWU4</accession>
<dbReference type="AlphaFoldDB" id="A0A2B2LWU4"/>
<proteinExistence type="predicted"/>
<reference evidence="1 2" key="1">
    <citation type="submission" date="2017-09" db="EMBL/GenBank/DDBJ databases">
        <title>Large-scale bioinformatics analysis of Bacillus genomes uncovers conserved roles of natural products in bacterial physiology.</title>
        <authorList>
            <consortium name="Agbiome Team Llc"/>
            <person name="Bleich R.M."/>
            <person name="Grubbs K.J."/>
            <person name="Santa Maria K.C."/>
            <person name="Allen S.E."/>
            <person name="Farag S."/>
            <person name="Shank E.A."/>
            <person name="Bowers A."/>
        </authorList>
    </citation>
    <scope>NUCLEOTIDE SEQUENCE [LARGE SCALE GENOMIC DNA]</scope>
    <source>
        <strain evidence="1 2">AFS070861</strain>
    </source>
</reference>
<organism evidence="1 2">
    <name type="scientific">Bacillus cereus</name>
    <dbReference type="NCBI Taxonomy" id="1396"/>
    <lineage>
        <taxon>Bacteria</taxon>
        <taxon>Bacillati</taxon>
        <taxon>Bacillota</taxon>
        <taxon>Bacilli</taxon>
        <taxon>Bacillales</taxon>
        <taxon>Bacillaceae</taxon>
        <taxon>Bacillus</taxon>
        <taxon>Bacillus cereus group</taxon>
    </lineage>
</organism>
<evidence type="ECO:0000313" key="1">
    <source>
        <dbReference type="EMBL" id="PFQ46956.1"/>
    </source>
</evidence>
<gene>
    <name evidence="1" type="ORF">COK05_10165</name>
</gene>
<protein>
    <recommendedName>
        <fullName evidence="3">Lipoprotein</fullName>
    </recommendedName>
</protein>
<evidence type="ECO:0008006" key="3">
    <source>
        <dbReference type="Google" id="ProtNLM"/>
    </source>
</evidence>
<comment type="caution">
    <text evidence="1">The sequence shown here is derived from an EMBL/GenBank/DDBJ whole genome shotgun (WGS) entry which is preliminary data.</text>
</comment>
<name>A0A2B2LWU4_BACCE</name>
<dbReference type="PROSITE" id="PS51257">
    <property type="entry name" value="PROKAR_LIPOPROTEIN"/>
    <property type="match status" value="1"/>
</dbReference>
<sequence>MKKVLIALLTAGLITSGCQKSTESVPTKEVSQNVKQDEKKIMTNESNDISTSNLSGIAMYLKKTYRLEDLEKTLSSPRTKEETRWLYVDNYAKYTFESDGKIINHIKIELLEPKDLKYKDAFKLLGLDIMLGTKIESEGTEAEGYAKYDVRGNDAESVQIEKFSGTGGGTISVSVDGAFKNKEGTVWLDCDRDGNVKFIEMNYKGKAVGNETSVANEKLEPFDAEAGSEVGKNIANIKVYDTKDLLIEQTGLAPFLFQATLYDNPNMYYTADFPIKVRVDNKSTVEEAVKIGNEINNLVVSAVNKKFPHKNFRVKTYIYHTELDSSGNFNATTSKKLKIIEN</sequence>